<protein>
    <submittedName>
        <fullName evidence="3">DUF5009 domain-containing protein</fullName>
    </submittedName>
</protein>
<evidence type="ECO:0000256" key="1">
    <source>
        <dbReference type="SAM" id="Phobius"/>
    </source>
</evidence>
<dbReference type="AlphaFoldDB" id="A0A934HNT9"/>
<proteinExistence type="predicted"/>
<dbReference type="PANTHER" id="PTHR31061:SF24">
    <property type="entry name" value="LD22376P"/>
    <property type="match status" value="1"/>
</dbReference>
<dbReference type="RefSeq" id="WP_211141009.1">
    <property type="nucleotide sequence ID" value="NZ_JAEEGB010000003.1"/>
</dbReference>
<name>A0A934HNT9_9CLOT</name>
<accession>A0A934HNT9</accession>
<feature type="transmembrane region" description="Helical" evidence="1">
    <location>
        <begin position="140"/>
        <end position="158"/>
    </location>
</feature>
<keyword evidence="4" id="KW-1185">Reference proteome</keyword>
<organism evidence="3 4">
    <name type="scientific">Clostridium aciditolerans</name>
    <dbReference type="NCBI Taxonomy" id="339861"/>
    <lineage>
        <taxon>Bacteria</taxon>
        <taxon>Bacillati</taxon>
        <taxon>Bacillota</taxon>
        <taxon>Clostridia</taxon>
        <taxon>Eubacteriales</taxon>
        <taxon>Clostridiaceae</taxon>
        <taxon>Clostridium</taxon>
    </lineage>
</organism>
<comment type="caution">
    <text evidence="3">The sequence shown here is derived from an EMBL/GenBank/DDBJ whole genome shotgun (WGS) entry which is preliminary data.</text>
</comment>
<evidence type="ECO:0000313" key="4">
    <source>
        <dbReference type="Proteomes" id="UP000622687"/>
    </source>
</evidence>
<dbReference type="Proteomes" id="UP000622687">
    <property type="component" value="Unassembled WGS sequence"/>
</dbReference>
<dbReference type="Pfam" id="PF07786">
    <property type="entry name" value="HGSNAT_cat"/>
    <property type="match status" value="1"/>
</dbReference>
<evidence type="ECO:0000259" key="2">
    <source>
        <dbReference type="Pfam" id="PF07786"/>
    </source>
</evidence>
<evidence type="ECO:0000313" key="3">
    <source>
        <dbReference type="EMBL" id="MBI6871565.1"/>
    </source>
</evidence>
<gene>
    <name evidence="3" type="ORF">I6U51_02445</name>
</gene>
<dbReference type="EMBL" id="JAEEGB010000003">
    <property type="protein sequence ID" value="MBI6871565.1"/>
    <property type="molecule type" value="Genomic_DNA"/>
</dbReference>
<keyword evidence="1" id="KW-1133">Transmembrane helix</keyword>
<feature type="transmembrane region" description="Helical" evidence="1">
    <location>
        <begin position="225"/>
        <end position="245"/>
    </location>
</feature>
<feature type="transmembrane region" description="Helical" evidence="1">
    <location>
        <begin position="111"/>
        <end position="128"/>
    </location>
</feature>
<feature type="transmembrane region" description="Helical" evidence="1">
    <location>
        <begin position="251"/>
        <end position="275"/>
    </location>
</feature>
<feature type="transmembrane region" description="Helical" evidence="1">
    <location>
        <begin position="193"/>
        <end position="213"/>
    </location>
</feature>
<reference evidence="3" key="1">
    <citation type="submission" date="2020-12" db="EMBL/GenBank/DDBJ databases">
        <title>Clostridium thailandense sp. nov., a novel acetogenic bacterium isolated from peat land soil in Thailand.</title>
        <authorList>
            <person name="Chaikitkaew S."/>
            <person name="Birkeland N.K."/>
        </authorList>
    </citation>
    <scope>NUCLEOTIDE SEQUENCE</scope>
    <source>
        <strain evidence="3">DSM 17425</strain>
    </source>
</reference>
<keyword evidence="1" id="KW-0812">Transmembrane</keyword>
<feature type="transmembrane region" description="Helical" evidence="1">
    <location>
        <begin position="48"/>
        <end position="65"/>
    </location>
</feature>
<feature type="transmembrane region" description="Helical" evidence="1">
    <location>
        <begin position="344"/>
        <end position="362"/>
    </location>
</feature>
<feature type="transmembrane region" description="Helical" evidence="1">
    <location>
        <begin position="77"/>
        <end position="99"/>
    </location>
</feature>
<feature type="domain" description="Heparan-alpha-glucosaminide N-acetyltransferase catalytic" evidence="2">
    <location>
        <begin position="4"/>
        <end position="151"/>
    </location>
</feature>
<dbReference type="InterPro" id="IPR012429">
    <property type="entry name" value="HGSNAT_cat"/>
</dbReference>
<dbReference type="PANTHER" id="PTHR31061">
    <property type="entry name" value="LD22376P"/>
    <property type="match status" value="1"/>
</dbReference>
<keyword evidence="1" id="KW-0472">Membrane</keyword>
<sequence length="370" mass="41950">MGSRIKAIDVLRGFAVAIMVLCNNPGNGDRNYVQLRHVPWNGLTFADFGFPFFILITGMAIPIVMNRRLSESNNKKYVILKVFIRSFILIMLGIFLNGFPLFDFTSIRIPGVLQRIGIVYLFSSLIYISIKCNTKKDSQVVGSLIAVSLIIIIGYYLILKPYGFEMEGNLVQRIDSRFLSGHLALKTWDPEGILSTLASISSGTLGCTIGYFLVCKSKSDYNRVLNIGILGTISLVGAFLFNKVFPFNKAIWSSSFILVTAGAAALSIAILYLICDIYKKEGLFRPFTALGSSPIFVYLVSELIRKTLWRVPIYDSQFKEVLGFCPWITFKFITPWAGEWLDSLYFSILYVILWMWIMNRMYSKNKYIKL</sequence>
<feature type="transmembrane region" description="Helical" evidence="1">
    <location>
        <begin position="282"/>
        <end position="301"/>
    </location>
</feature>